<keyword evidence="5" id="KW-1185">Reference proteome</keyword>
<accession>A0A8D4VPW5</accession>
<dbReference type="PANTHER" id="PTHR30258:SF1">
    <property type="entry name" value="PROTEIN TRANSPORT PROTEIN HOFB HOMOLOG"/>
    <property type="match status" value="1"/>
</dbReference>
<dbReference type="InterPro" id="IPR001482">
    <property type="entry name" value="T2SS/T4SS_dom"/>
</dbReference>
<dbReference type="GO" id="GO:0016887">
    <property type="term" value="F:ATP hydrolysis activity"/>
    <property type="evidence" value="ECO:0007669"/>
    <property type="project" value="TreeGrafter"/>
</dbReference>
<dbReference type="Proteomes" id="UP000824988">
    <property type="component" value="Chromosome"/>
</dbReference>
<dbReference type="FunFam" id="3.30.300.160:FF:000002">
    <property type="entry name" value="Type II secretion system protein E"/>
    <property type="match status" value="1"/>
</dbReference>
<dbReference type="Pfam" id="PF05157">
    <property type="entry name" value="MshEN"/>
    <property type="match status" value="1"/>
</dbReference>
<dbReference type="PROSITE" id="PS00662">
    <property type="entry name" value="T2SP_E"/>
    <property type="match status" value="1"/>
</dbReference>
<protein>
    <submittedName>
        <fullName evidence="4">General secretory pathway protein GspE</fullName>
    </submittedName>
</protein>
<dbReference type="GO" id="GO:0005524">
    <property type="term" value="F:ATP binding"/>
    <property type="evidence" value="ECO:0007669"/>
    <property type="project" value="UniProtKB-KW"/>
</dbReference>
<proteinExistence type="predicted"/>
<dbReference type="RefSeq" id="WP_221047454.1">
    <property type="nucleotide sequence ID" value="NZ_AP019782.1"/>
</dbReference>
<dbReference type="GO" id="GO:0005886">
    <property type="term" value="C:plasma membrane"/>
    <property type="evidence" value="ECO:0007669"/>
    <property type="project" value="TreeGrafter"/>
</dbReference>
<keyword evidence="1" id="KW-0547">Nucleotide-binding</keyword>
<dbReference type="PANTHER" id="PTHR30258">
    <property type="entry name" value="TYPE II SECRETION SYSTEM PROTEIN GSPE-RELATED"/>
    <property type="match status" value="1"/>
</dbReference>
<evidence type="ECO:0000259" key="3">
    <source>
        <dbReference type="PROSITE" id="PS00662"/>
    </source>
</evidence>
<dbReference type="KEGG" id="moz:MoryE10_28690"/>
<dbReference type="EMBL" id="AP019782">
    <property type="protein sequence ID" value="BBL72263.1"/>
    <property type="molecule type" value="Genomic_DNA"/>
</dbReference>
<sequence length="607" mass="67226">MDAPVASVEELAAALTRQSPQPYAKLSGVLLREGLITEAQLRAALALQVQQPGLRMEDVLLRQGVISAMDLNRAIAIQVGVPRVDLRRFKASVDALRLVPEKLATSLKAMPLCVLNSSLVVAVANPMDPAPLEQLRFHTGMTLEPVLAPEEEVLWAIERYYSGNIDLLASILDDSQSEADDLGYELSESDNALVKFVNRMILDAYEQRASDIHIEPYSGRRKSLIRFRKDGTLVNYAELPFHYRNAIVARVKVMCGLDIAERRKPQDGKIDFSKFGPAKLELRVVTVPTAGGMEDVVMRLLAGSERLPLDDLLLTPSNLENIKQLIAKPYGLFLVCGPTGSGKTTTLHSVLGHLNTPGRKIWTAEDPVEITQDGLRQVQVNQKIGITFAGCMRTFLRADPDIIMVGEMRDEETASVAIEASLTGHLVFSTLHTNSAPESVVRLLDMGMNAFNFSDALLGVLAQRLAKRLCPACKEGYVVEYETLGPLFREYTAETLPPDVHPDQVEVMRYSVLEEWGQHRGEDGKPRLYRARGCEACENSGYRGRVALHELLVASPRVKRMILERASVPDMLLAAYNEGMRTLKQDGIVKCFQGYTDIHQVRAVCVK</sequence>
<dbReference type="InterPro" id="IPR007831">
    <property type="entry name" value="T2SS_GspE_N"/>
</dbReference>
<reference evidence="4" key="1">
    <citation type="submission" date="2019-06" db="EMBL/GenBank/DDBJ databases">
        <title>Complete genome sequence of Methylogaea oryzae strain JCM16910.</title>
        <authorList>
            <person name="Asakawa S."/>
        </authorList>
    </citation>
    <scope>NUCLEOTIDE SEQUENCE</scope>
    <source>
        <strain evidence="4">E10</strain>
    </source>
</reference>
<dbReference type="AlphaFoldDB" id="A0A8D4VPW5"/>
<gene>
    <name evidence="4" type="ORF">MoryE10_28690</name>
</gene>
<keyword evidence="2" id="KW-0067">ATP-binding</keyword>
<dbReference type="Pfam" id="PF00437">
    <property type="entry name" value="T2SSE"/>
    <property type="match status" value="1"/>
</dbReference>
<organism evidence="4 5">
    <name type="scientific">Methylogaea oryzae</name>
    <dbReference type="NCBI Taxonomy" id="1295382"/>
    <lineage>
        <taxon>Bacteria</taxon>
        <taxon>Pseudomonadati</taxon>
        <taxon>Pseudomonadota</taxon>
        <taxon>Gammaproteobacteria</taxon>
        <taxon>Methylococcales</taxon>
        <taxon>Methylococcaceae</taxon>
        <taxon>Methylogaea</taxon>
    </lineage>
</organism>
<evidence type="ECO:0000256" key="2">
    <source>
        <dbReference type="ARBA" id="ARBA00022840"/>
    </source>
</evidence>
<feature type="domain" description="Bacterial type II secretion system protein E" evidence="3">
    <location>
        <begin position="396"/>
        <end position="410"/>
    </location>
</feature>
<evidence type="ECO:0000313" key="4">
    <source>
        <dbReference type="EMBL" id="BBL72263.1"/>
    </source>
</evidence>
<name>A0A8D4VPW5_9GAMM</name>
<evidence type="ECO:0000313" key="5">
    <source>
        <dbReference type="Proteomes" id="UP000824988"/>
    </source>
</evidence>
<evidence type="ECO:0000256" key="1">
    <source>
        <dbReference type="ARBA" id="ARBA00022741"/>
    </source>
</evidence>
<dbReference type="CDD" id="cd01129">
    <property type="entry name" value="PulE-GspE-like"/>
    <property type="match status" value="1"/>
</dbReference>